<protein>
    <submittedName>
        <fullName evidence="1">Uncharacterized protein</fullName>
    </submittedName>
</protein>
<dbReference type="EMBL" id="HG793129">
    <property type="protein sequence ID" value="CDK28123.1"/>
    <property type="molecule type" value="Genomic_DNA"/>
</dbReference>
<reference evidence="1" key="2">
    <citation type="submission" date="2014-02" db="EMBL/GenBank/DDBJ databases">
        <title>Complete DNA sequence of /Kuraishia capsulata/ illustrates novel genomic features among budding yeasts (/Saccharomycotina/).</title>
        <authorList>
            <person name="Morales L."/>
            <person name="Noel B."/>
            <person name="Porcel B."/>
            <person name="Marcet-Houben M."/>
            <person name="Hullo M-F."/>
            <person name="Sacerdot C."/>
            <person name="Tekaia F."/>
            <person name="Leh-Louis V."/>
            <person name="Despons L."/>
            <person name="Khanna V."/>
            <person name="Aury J-M."/>
            <person name="Barbe V."/>
            <person name="Couloux A."/>
            <person name="Labadie K."/>
            <person name="Pelletier E."/>
            <person name="Souciet J-L."/>
            <person name="Boekhout T."/>
            <person name="Gabaldon T."/>
            <person name="Wincker P."/>
            <person name="Dujon B."/>
        </authorList>
    </citation>
    <scope>NUCLEOTIDE SEQUENCE</scope>
    <source>
        <strain evidence="1">CBS 1993</strain>
    </source>
</reference>
<gene>
    <name evidence="1" type="ORF">KUCA_T00004104001</name>
</gene>
<dbReference type="RefSeq" id="XP_022460114.1">
    <property type="nucleotide sequence ID" value="XM_022600805.1"/>
</dbReference>
<proteinExistence type="predicted"/>
<accession>W6MPA5</accession>
<dbReference type="GeneID" id="34521502"/>
<name>W6MPA5_9ASCO</name>
<reference evidence="1" key="1">
    <citation type="submission" date="2013-12" db="EMBL/GenBank/DDBJ databases">
        <authorList>
            <person name="Genoscope - CEA"/>
        </authorList>
    </citation>
    <scope>NUCLEOTIDE SEQUENCE</scope>
    <source>
        <strain evidence="1">CBS 1993</strain>
    </source>
</reference>
<evidence type="ECO:0000313" key="1">
    <source>
        <dbReference type="EMBL" id="CDK28123.1"/>
    </source>
</evidence>
<evidence type="ECO:0000313" key="2">
    <source>
        <dbReference type="Proteomes" id="UP000019384"/>
    </source>
</evidence>
<dbReference type="AlphaFoldDB" id="W6MPA5"/>
<keyword evidence="2" id="KW-1185">Reference proteome</keyword>
<dbReference type="HOGENOM" id="CLU_1927938_0_0_1"/>
<sequence length="131" mass="14880">MATVNSQANFETNLSCGCAENGDFRFDCCENGYMCTSTFGQQTKALKDFESDSILDTCSECRIRLLLSLFKPKQTIDDRTKEQYRKVMGIWMFFPFDIPSMVQLWTGLLSFCTRVHLAGVDWSNPHNCAGC</sequence>
<dbReference type="Proteomes" id="UP000019384">
    <property type="component" value="Unassembled WGS sequence"/>
</dbReference>
<organism evidence="1 2">
    <name type="scientific">Kuraishia capsulata CBS 1993</name>
    <dbReference type="NCBI Taxonomy" id="1382522"/>
    <lineage>
        <taxon>Eukaryota</taxon>
        <taxon>Fungi</taxon>
        <taxon>Dikarya</taxon>
        <taxon>Ascomycota</taxon>
        <taxon>Saccharomycotina</taxon>
        <taxon>Pichiomycetes</taxon>
        <taxon>Pichiales</taxon>
        <taxon>Pichiaceae</taxon>
        <taxon>Kuraishia</taxon>
    </lineage>
</organism>